<sequence>MVEKSAFLAEYDTLNRNGYKVHYAIVTAEILSCLKRAVSRML</sequence>
<evidence type="ECO:0000313" key="3">
    <source>
        <dbReference type="EMBL" id="CAF5015487.1"/>
    </source>
</evidence>
<dbReference type="AlphaFoldDB" id="A0A815IRH4"/>
<accession>A0A815IRH4</accession>
<reference evidence="1" key="1">
    <citation type="submission" date="2021-02" db="EMBL/GenBank/DDBJ databases">
        <authorList>
            <person name="Nowell W R."/>
        </authorList>
    </citation>
    <scope>NUCLEOTIDE SEQUENCE</scope>
</reference>
<evidence type="ECO:0000313" key="2">
    <source>
        <dbReference type="EMBL" id="CAF4997640.1"/>
    </source>
</evidence>
<name>A0A815IRH4_9BILA</name>
<dbReference type="Proteomes" id="UP000663855">
    <property type="component" value="Unassembled WGS sequence"/>
</dbReference>
<gene>
    <name evidence="1" type="ORF">CJN711_LOCUS20514</name>
    <name evidence="3" type="ORF">GIL414_LOCUS58107</name>
    <name evidence="2" type="ORF">SMN809_LOCUS56616</name>
</gene>
<evidence type="ECO:0000313" key="1">
    <source>
        <dbReference type="EMBL" id="CAF1372416.1"/>
    </source>
</evidence>
<organism evidence="1 4">
    <name type="scientific">Rotaria magnacalcarata</name>
    <dbReference type="NCBI Taxonomy" id="392030"/>
    <lineage>
        <taxon>Eukaryota</taxon>
        <taxon>Metazoa</taxon>
        <taxon>Spiralia</taxon>
        <taxon>Gnathifera</taxon>
        <taxon>Rotifera</taxon>
        <taxon>Eurotatoria</taxon>
        <taxon>Bdelloidea</taxon>
        <taxon>Philodinida</taxon>
        <taxon>Philodinidae</taxon>
        <taxon>Rotaria</taxon>
    </lineage>
</organism>
<dbReference type="EMBL" id="CAJOBJ010212930">
    <property type="protein sequence ID" value="CAF5015487.1"/>
    <property type="molecule type" value="Genomic_DNA"/>
</dbReference>
<protein>
    <submittedName>
        <fullName evidence="1">Uncharacterized protein</fullName>
    </submittedName>
</protein>
<evidence type="ECO:0000313" key="4">
    <source>
        <dbReference type="Proteomes" id="UP000663855"/>
    </source>
</evidence>
<comment type="caution">
    <text evidence="1">The sequence shown here is derived from an EMBL/GenBank/DDBJ whole genome shotgun (WGS) entry which is preliminary data.</text>
</comment>
<dbReference type="Proteomes" id="UP000681720">
    <property type="component" value="Unassembled WGS sequence"/>
</dbReference>
<proteinExistence type="predicted"/>
<dbReference type="EMBL" id="CAJNOV010009593">
    <property type="protein sequence ID" value="CAF1372416.1"/>
    <property type="molecule type" value="Genomic_DNA"/>
</dbReference>
<dbReference type="Proteomes" id="UP000676336">
    <property type="component" value="Unassembled WGS sequence"/>
</dbReference>
<dbReference type="EMBL" id="CAJOBI010203192">
    <property type="protein sequence ID" value="CAF4997640.1"/>
    <property type="molecule type" value="Genomic_DNA"/>
</dbReference>
<feature type="non-terminal residue" evidence="1">
    <location>
        <position position="1"/>
    </location>
</feature>